<comment type="caution">
    <text evidence="1">The sequence shown here is derived from an EMBL/GenBank/DDBJ whole genome shotgun (WGS) entry which is preliminary data.</text>
</comment>
<dbReference type="EMBL" id="JARJCN010000042">
    <property type="protein sequence ID" value="KAJ7083108.1"/>
    <property type="molecule type" value="Genomic_DNA"/>
</dbReference>
<dbReference type="AlphaFoldDB" id="A0AAD6TXK5"/>
<proteinExistence type="predicted"/>
<keyword evidence="2" id="KW-1185">Reference proteome</keyword>
<evidence type="ECO:0000313" key="1">
    <source>
        <dbReference type="EMBL" id="KAJ7083108.1"/>
    </source>
</evidence>
<protein>
    <submittedName>
        <fullName evidence="1">Uncharacterized protein</fullName>
    </submittedName>
</protein>
<organism evidence="1 2">
    <name type="scientific">Mycena belliarum</name>
    <dbReference type="NCBI Taxonomy" id="1033014"/>
    <lineage>
        <taxon>Eukaryota</taxon>
        <taxon>Fungi</taxon>
        <taxon>Dikarya</taxon>
        <taxon>Basidiomycota</taxon>
        <taxon>Agaricomycotina</taxon>
        <taxon>Agaricomycetes</taxon>
        <taxon>Agaricomycetidae</taxon>
        <taxon>Agaricales</taxon>
        <taxon>Marasmiineae</taxon>
        <taxon>Mycenaceae</taxon>
        <taxon>Mycena</taxon>
    </lineage>
</organism>
<reference evidence="1" key="1">
    <citation type="submission" date="2023-03" db="EMBL/GenBank/DDBJ databases">
        <title>Massive genome expansion in bonnet fungi (Mycena s.s.) driven by repeated elements and novel gene families across ecological guilds.</title>
        <authorList>
            <consortium name="Lawrence Berkeley National Laboratory"/>
            <person name="Harder C.B."/>
            <person name="Miyauchi S."/>
            <person name="Viragh M."/>
            <person name="Kuo A."/>
            <person name="Thoen E."/>
            <person name="Andreopoulos B."/>
            <person name="Lu D."/>
            <person name="Skrede I."/>
            <person name="Drula E."/>
            <person name="Henrissat B."/>
            <person name="Morin E."/>
            <person name="Kohler A."/>
            <person name="Barry K."/>
            <person name="LaButti K."/>
            <person name="Morin E."/>
            <person name="Salamov A."/>
            <person name="Lipzen A."/>
            <person name="Mereny Z."/>
            <person name="Hegedus B."/>
            <person name="Baldrian P."/>
            <person name="Stursova M."/>
            <person name="Weitz H."/>
            <person name="Taylor A."/>
            <person name="Grigoriev I.V."/>
            <person name="Nagy L.G."/>
            <person name="Martin F."/>
            <person name="Kauserud H."/>
        </authorList>
    </citation>
    <scope>NUCLEOTIDE SEQUENCE</scope>
    <source>
        <strain evidence="1">CBHHK173m</strain>
    </source>
</reference>
<gene>
    <name evidence="1" type="ORF">B0H15DRAFT_785198</name>
</gene>
<dbReference type="Proteomes" id="UP001222325">
    <property type="component" value="Unassembled WGS sequence"/>
</dbReference>
<name>A0AAD6TXK5_9AGAR</name>
<evidence type="ECO:0000313" key="2">
    <source>
        <dbReference type="Proteomes" id="UP001222325"/>
    </source>
</evidence>
<feature type="non-terminal residue" evidence="1">
    <location>
        <position position="1"/>
    </location>
</feature>
<accession>A0AAD6TXK5</accession>
<sequence>WAECADVRVFPRGDASLPSALSVLSNIIEKSARTVIAHGLADSILIAEGSRGVSRFYLVPE</sequence>